<name>A0ABS8WG71_DATST</name>
<keyword evidence="2" id="KW-1185">Reference proteome</keyword>
<comment type="caution">
    <text evidence="1">The sequence shown here is derived from an EMBL/GenBank/DDBJ whole genome shotgun (WGS) entry which is preliminary data.</text>
</comment>
<evidence type="ECO:0000313" key="2">
    <source>
        <dbReference type="Proteomes" id="UP000823775"/>
    </source>
</evidence>
<accession>A0ABS8WG71</accession>
<dbReference type="EMBL" id="JACEIK010007110">
    <property type="protein sequence ID" value="MCE3049753.1"/>
    <property type="molecule type" value="Genomic_DNA"/>
</dbReference>
<protein>
    <submittedName>
        <fullName evidence="1">Uncharacterized protein</fullName>
    </submittedName>
</protein>
<reference evidence="1 2" key="1">
    <citation type="journal article" date="2021" name="BMC Genomics">
        <title>Datura genome reveals duplications of psychoactive alkaloid biosynthetic genes and high mutation rate following tissue culture.</title>
        <authorList>
            <person name="Rajewski A."/>
            <person name="Carter-House D."/>
            <person name="Stajich J."/>
            <person name="Litt A."/>
        </authorList>
    </citation>
    <scope>NUCLEOTIDE SEQUENCE [LARGE SCALE GENOMIC DNA]</scope>
    <source>
        <strain evidence="1">AR-01</strain>
    </source>
</reference>
<dbReference type="Proteomes" id="UP000823775">
    <property type="component" value="Unassembled WGS sequence"/>
</dbReference>
<evidence type="ECO:0000313" key="1">
    <source>
        <dbReference type="EMBL" id="MCE3049753.1"/>
    </source>
</evidence>
<feature type="non-terminal residue" evidence="1">
    <location>
        <position position="1"/>
    </location>
</feature>
<sequence length="145" mass="16497">RKLPLYHTTKKQKWDKKERKSAFHRQNAIGIQWYASLAQKKSPTLEAAECRYSPAVAGLAWVEHTTLTKQRKEKAILVVKIPLFVKHNDSISLLLLTSQVETSETSVWHRKRAISLSLLPSTETSTMTCGSRLVFFRSRADTAST</sequence>
<organism evidence="1 2">
    <name type="scientific">Datura stramonium</name>
    <name type="common">Jimsonweed</name>
    <name type="synonym">Common thornapple</name>
    <dbReference type="NCBI Taxonomy" id="4076"/>
    <lineage>
        <taxon>Eukaryota</taxon>
        <taxon>Viridiplantae</taxon>
        <taxon>Streptophyta</taxon>
        <taxon>Embryophyta</taxon>
        <taxon>Tracheophyta</taxon>
        <taxon>Spermatophyta</taxon>
        <taxon>Magnoliopsida</taxon>
        <taxon>eudicotyledons</taxon>
        <taxon>Gunneridae</taxon>
        <taxon>Pentapetalae</taxon>
        <taxon>asterids</taxon>
        <taxon>lamiids</taxon>
        <taxon>Solanales</taxon>
        <taxon>Solanaceae</taxon>
        <taxon>Solanoideae</taxon>
        <taxon>Datureae</taxon>
        <taxon>Datura</taxon>
    </lineage>
</organism>
<gene>
    <name evidence="1" type="ORF">HAX54_045719</name>
</gene>
<proteinExistence type="predicted"/>